<accession>A0A2T9Z4T3</accession>
<reference evidence="10 11" key="1">
    <citation type="journal article" date="2018" name="MBio">
        <title>Comparative Genomics Reveals the Core Gene Toolbox for the Fungus-Insect Symbiosis.</title>
        <authorList>
            <person name="Wang Y."/>
            <person name="Stata M."/>
            <person name="Wang W."/>
            <person name="Stajich J.E."/>
            <person name="White M.M."/>
            <person name="Moncalvo J.M."/>
        </authorList>
    </citation>
    <scope>NUCLEOTIDE SEQUENCE [LARGE SCALE GENOMIC DNA]</scope>
    <source>
        <strain evidence="10 11">AUS-77-4</strain>
    </source>
</reference>
<evidence type="ECO:0000256" key="1">
    <source>
        <dbReference type="ARBA" id="ARBA00003035"/>
    </source>
</evidence>
<evidence type="ECO:0000256" key="2">
    <source>
        <dbReference type="ARBA" id="ARBA00004604"/>
    </source>
</evidence>
<sequence>MDIDQKLDISSDNELESNHEFLSDDSASEFEEENYEEPKKSVSEPEIAKPKDEKTIVEKIAETSFEMNVEVEEMNNETFSEFHQTKENVESQRNLGIQEFEKINLVTNKELIDLLDKQYIEENVESKNGLGYINDISSTAFKKLYIDLVTESFGDDLNELRQSESLDKNKLEVLIDSLQSGASVFSDKERKTVLSVKTGE</sequence>
<dbReference type="PANTHER" id="PTHR28127:SF1">
    <property type="entry name" value="RIBOSOME ASSEMBLY PROTEIN 3"/>
    <property type="match status" value="1"/>
</dbReference>
<dbReference type="GO" id="GO:0000027">
    <property type="term" value="P:ribosomal large subunit assembly"/>
    <property type="evidence" value="ECO:0007669"/>
    <property type="project" value="TreeGrafter"/>
</dbReference>
<gene>
    <name evidence="10" type="ORF">BB559_000563</name>
</gene>
<evidence type="ECO:0000313" key="10">
    <source>
        <dbReference type="EMBL" id="PVU99603.1"/>
    </source>
</evidence>
<evidence type="ECO:0000256" key="5">
    <source>
        <dbReference type="ARBA" id="ARBA00022517"/>
    </source>
</evidence>
<dbReference type="Proteomes" id="UP000245699">
    <property type="component" value="Unassembled WGS sequence"/>
</dbReference>
<dbReference type="OrthoDB" id="69550at2759"/>
<comment type="caution">
    <text evidence="10">The sequence shown here is derived from an EMBL/GenBank/DDBJ whole genome shotgun (WGS) entry which is preliminary data.</text>
</comment>
<evidence type="ECO:0000259" key="9">
    <source>
        <dbReference type="Pfam" id="PF14615"/>
    </source>
</evidence>
<evidence type="ECO:0000256" key="6">
    <source>
        <dbReference type="ARBA" id="ARBA00023242"/>
    </source>
</evidence>
<keyword evidence="5" id="KW-0690">Ribosome biogenesis</keyword>
<name>A0A2T9Z4T3_9FUNG</name>
<dbReference type="Pfam" id="PF14615">
    <property type="entry name" value="Rsa3"/>
    <property type="match status" value="1"/>
</dbReference>
<evidence type="ECO:0000256" key="7">
    <source>
        <dbReference type="ARBA" id="ARBA00023274"/>
    </source>
</evidence>
<dbReference type="EMBL" id="MBFT01000027">
    <property type="protein sequence ID" value="PVU99603.1"/>
    <property type="molecule type" value="Genomic_DNA"/>
</dbReference>
<dbReference type="InterPro" id="IPR028217">
    <property type="entry name" value="Rsa3_C"/>
</dbReference>
<protein>
    <recommendedName>
        <fullName evidence="4">Ribosome assembly protein 3</fullName>
    </recommendedName>
</protein>
<keyword evidence="7" id="KW-0687">Ribonucleoprotein</keyword>
<dbReference type="PANTHER" id="PTHR28127">
    <property type="entry name" value="RIBOSOME ASSEMBLY PROTEIN 3"/>
    <property type="match status" value="1"/>
</dbReference>
<dbReference type="GO" id="GO:0030687">
    <property type="term" value="C:preribosome, large subunit precursor"/>
    <property type="evidence" value="ECO:0007669"/>
    <property type="project" value="TreeGrafter"/>
</dbReference>
<dbReference type="InterPro" id="IPR051898">
    <property type="entry name" value="Ribosome_Assembly_3"/>
</dbReference>
<comment type="subcellular location">
    <subcellularLocation>
        <location evidence="2">Nucleus</location>
        <location evidence="2">Nucleolus</location>
    </subcellularLocation>
</comment>
<keyword evidence="6" id="KW-0539">Nucleus</keyword>
<feature type="region of interest" description="Disordered" evidence="8">
    <location>
        <begin position="1"/>
        <end position="54"/>
    </location>
</feature>
<proteinExistence type="inferred from homology"/>
<keyword evidence="11" id="KW-1185">Reference proteome</keyword>
<comment type="similarity">
    <text evidence="3">Belongs to the RSA3 family.</text>
</comment>
<evidence type="ECO:0000256" key="3">
    <source>
        <dbReference type="ARBA" id="ARBA00006256"/>
    </source>
</evidence>
<evidence type="ECO:0000256" key="8">
    <source>
        <dbReference type="SAM" id="MobiDB-lite"/>
    </source>
</evidence>
<feature type="domain" description="Ribosome-assembly protein 3 C-terminal" evidence="9">
    <location>
        <begin position="141"/>
        <end position="186"/>
    </location>
</feature>
<comment type="function">
    <text evidence="1">Required for efficient biogenesis of the 60S ribosomal subunit.</text>
</comment>
<evidence type="ECO:0000256" key="4">
    <source>
        <dbReference type="ARBA" id="ARBA00015339"/>
    </source>
</evidence>
<organism evidence="10 11">
    <name type="scientific">Furculomyces boomerangus</name>
    <dbReference type="NCBI Taxonomy" id="61424"/>
    <lineage>
        <taxon>Eukaryota</taxon>
        <taxon>Fungi</taxon>
        <taxon>Fungi incertae sedis</taxon>
        <taxon>Zoopagomycota</taxon>
        <taxon>Kickxellomycotina</taxon>
        <taxon>Harpellomycetes</taxon>
        <taxon>Harpellales</taxon>
        <taxon>Harpellaceae</taxon>
        <taxon>Furculomyces</taxon>
    </lineage>
</organism>
<feature type="compositionally biased region" description="Acidic residues" evidence="8">
    <location>
        <begin position="26"/>
        <end position="35"/>
    </location>
</feature>
<dbReference type="GO" id="GO:0005730">
    <property type="term" value="C:nucleolus"/>
    <property type="evidence" value="ECO:0007669"/>
    <property type="project" value="UniProtKB-SubCell"/>
</dbReference>
<dbReference type="AlphaFoldDB" id="A0A2T9Z4T3"/>
<feature type="compositionally biased region" description="Basic and acidic residues" evidence="8">
    <location>
        <begin position="36"/>
        <end position="54"/>
    </location>
</feature>
<dbReference type="STRING" id="61424.A0A2T9Z4T3"/>
<evidence type="ECO:0000313" key="11">
    <source>
        <dbReference type="Proteomes" id="UP000245699"/>
    </source>
</evidence>